<evidence type="ECO:0000313" key="2">
    <source>
        <dbReference type="EMBL" id="QEQ97664.1"/>
    </source>
</evidence>
<dbReference type="Pfam" id="PF02082">
    <property type="entry name" value="Rrf2"/>
    <property type="match status" value="1"/>
</dbReference>
<name>A0A5P1RDD5_9GAMM</name>
<dbReference type="EMBL" id="CP043869">
    <property type="protein sequence ID" value="QEQ97664.1"/>
    <property type="molecule type" value="Genomic_DNA"/>
</dbReference>
<dbReference type="RefSeq" id="WP_138987779.1">
    <property type="nucleotide sequence ID" value="NZ_CP043869.1"/>
</dbReference>
<dbReference type="InterPro" id="IPR036388">
    <property type="entry name" value="WH-like_DNA-bd_sf"/>
</dbReference>
<dbReference type="AlphaFoldDB" id="A0A5P1RDD5"/>
<dbReference type="GO" id="GO:0005829">
    <property type="term" value="C:cytosol"/>
    <property type="evidence" value="ECO:0007669"/>
    <property type="project" value="TreeGrafter"/>
</dbReference>
<evidence type="ECO:0000313" key="3">
    <source>
        <dbReference type="Proteomes" id="UP000324760"/>
    </source>
</evidence>
<gene>
    <name evidence="2" type="primary">iscR</name>
    <name evidence="2" type="ORF">F0U83_13580</name>
</gene>
<proteinExistence type="predicted"/>
<dbReference type="OrthoDB" id="9808360at2"/>
<dbReference type="FunFam" id="1.10.10.10:FF:000026">
    <property type="entry name" value="HTH-type transcriptional regulator IscR"/>
    <property type="match status" value="1"/>
</dbReference>
<dbReference type="SUPFAM" id="SSF46785">
    <property type="entry name" value="Winged helix' DNA-binding domain"/>
    <property type="match status" value="1"/>
</dbReference>
<protein>
    <submittedName>
        <fullName evidence="2">Fe-S cluster assembly transcriptional regulator IscR</fullName>
    </submittedName>
</protein>
<organism evidence="2 3">
    <name type="scientific">Neptunomonas concharum</name>
    <dbReference type="NCBI Taxonomy" id="1031538"/>
    <lineage>
        <taxon>Bacteria</taxon>
        <taxon>Pseudomonadati</taxon>
        <taxon>Pseudomonadota</taxon>
        <taxon>Gammaproteobacteria</taxon>
        <taxon>Oceanospirillales</taxon>
        <taxon>Oceanospirillaceae</taxon>
        <taxon>Neptunomonas</taxon>
    </lineage>
</organism>
<dbReference type="GO" id="GO:0003700">
    <property type="term" value="F:DNA-binding transcription factor activity"/>
    <property type="evidence" value="ECO:0007669"/>
    <property type="project" value="InterPro"/>
</dbReference>
<sequence>MRLTTKGRYAVTAMLDLALHEGRGPISLADISERQGISLSYLEQLFAKLRRNDLVKSVRGPGGGYQLNHEQCAISVAQVIDAVNESVEATGCDRQGDCQSGETCLTHHLWCDLSNQIHAFLNGISLADLVARNDVREVAARQDRRQTGKVFLTSVDSLLNDKAAV</sequence>
<dbReference type="InterPro" id="IPR036390">
    <property type="entry name" value="WH_DNA-bd_sf"/>
</dbReference>
<dbReference type="KEGG" id="ncu:F0U83_13580"/>
<accession>A0A5P1RDD5</accession>
<dbReference type="Proteomes" id="UP000324760">
    <property type="component" value="Chromosome"/>
</dbReference>
<dbReference type="InterPro" id="IPR010242">
    <property type="entry name" value="TF_HTH_IscR"/>
</dbReference>
<keyword evidence="1" id="KW-0238">DNA-binding</keyword>
<keyword evidence="3" id="KW-1185">Reference proteome</keyword>
<dbReference type="Gene3D" id="1.10.10.10">
    <property type="entry name" value="Winged helix-like DNA-binding domain superfamily/Winged helix DNA-binding domain"/>
    <property type="match status" value="1"/>
</dbReference>
<dbReference type="PANTHER" id="PTHR33221:SF5">
    <property type="entry name" value="HTH-TYPE TRANSCRIPTIONAL REGULATOR ISCR"/>
    <property type="match status" value="1"/>
</dbReference>
<evidence type="ECO:0000256" key="1">
    <source>
        <dbReference type="ARBA" id="ARBA00023125"/>
    </source>
</evidence>
<reference evidence="2 3" key="1">
    <citation type="journal article" date="2019" name="Biochem. Eng. J.">
        <title>Metabolic engineering of the marine bacteria Neptunomonas concharum for the production of acetoin and meso-2,3-butanediol from acetate.</title>
        <authorList>
            <person name="Li W."/>
            <person name="Pu N."/>
            <person name="Liu C.-X."/>
            <person name="Yuan Q.-P."/>
            <person name="Li Z.-J."/>
        </authorList>
    </citation>
    <scope>NUCLEOTIDE SEQUENCE [LARGE SCALE GENOMIC DNA]</scope>
    <source>
        <strain evidence="2 3">JCM17730</strain>
    </source>
</reference>
<dbReference type="PANTHER" id="PTHR33221">
    <property type="entry name" value="WINGED HELIX-TURN-HELIX TRANSCRIPTIONAL REGULATOR, RRF2 FAMILY"/>
    <property type="match status" value="1"/>
</dbReference>
<dbReference type="NCBIfam" id="TIGR00738">
    <property type="entry name" value="rrf2_super"/>
    <property type="match status" value="1"/>
</dbReference>
<dbReference type="PROSITE" id="PS51197">
    <property type="entry name" value="HTH_RRF2_2"/>
    <property type="match status" value="1"/>
</dbReference>
<dbReference type="NCBIfam" id="TIGR02010">
    <property type="entry name" value="IscR"/>
    <property type="match status" value="1"/>
</dbReference>
<dbReference type="InterPro" id="IPR000944">
    <property type="entry name" value="Tscrpt_reg_Rrf2"/>
</dbReference>
<dbReference type="GO" id="GO:0003690">
    <property type="term" value="F:double-stranded DNA binding"/>
    <property type="evidence" value="ECO:0007669"/>
    <property type="project" value="InterPro"/>
</dbReference>